<accession>A0A0F9GX66</accession>
<protein>
    <submittedName>
        <fullName evidence="1">Uncharacterized protein</fullName>
    </submittedName>
</protein>
<sequence>MEHTYTVHQLDVVESDLHVTITLGKLLKDYPYTVAEDEEAGKVRVIALCVNERDARLLRDALTMLEMGEKAVEFTNPI</sequence>
<dbReference type="EMBL" id="LAZR01016705">
    <property type="protein sequence ID" value="KKM03344.1"/>
    <property type="molecule type" value="Genomic_DNA"/>
</dbReference>
<dbReference type="AlphaFoldDB" id="A0A0F9GX66"/>
<name>A0A0F9GX66_9ZZZZ</name>
<evidence type="ECO:0000313" key="1">
    <source>
        <dbReference type="EMBL" id="KKM03344.1"/>
    </source>
</evidence>
<proteinExistence type="predicted"/>
<gene>
    <name evidence="1" type="ORF">LCGC14_1775360</name>
</gene>
<reference evidence="1" key="1">
    <citation type="journal article" date="2015" name="Nature">
        <title>Complex archaea that bridge the gap between prokaryotes and eukaryotes.</title>
        <authorList>
            <person name="Spang A."/>
            <person name="Saw J.H."/>
            <person name="Jorgensen S.L."/>
            <person name="Zaremba-Niedzwiedzka K."/>
            <person name="Martijn J."/>
            <person name="Lind A.E."/>
            <person name="van Eijk R."/>
            <person name="Schleper C."/>
            <person name="Guy L."/>
            <person name="Ettema T.J."/>
        </authorList>
    </citation>
    <scope>NUCLEOTIDE SEQUENCE</scope>
</reference>
<comment type="caution">
    <text evidence="1">The sequence shown here is derived from an EMBL/GenBank/DDBJ whole genome shotgun (WGS) entry which is preliminary data.</text>
</comment>
<organism evidence="1">
    <name type="scientific">marine sediment metagenome</name>
    <dbReference type="NCBI Taxonomy" id="412755"/>
    <lineage>
        <taxon>unclassified sequences</taxon>
        <taxon>metagenomes</taxon>
        <taxon>ecological metagenomes</taxon>
    </lineage>
</organism>